<gene>
    <name evidence="2" type="ORF">EVOR1521_LOCUS13876</name>
</gene>
<feature type="signal peptide" evidence="1">
    <location>
        <begin position="1"/>
        <end position="16"/>
    </location>
</feature>
<evidence type="ECO:0000313" key="3">
    <source>
        <dbReference type="Proteomes" id="UP001178507"/>
    </source>
</evidence>
<proteinExistence type="predicted"/>
<reference evidence="2" key="1">
    <citation type="submission" date="2023-08" db="EMBL/GenBank/DDBJ databases">
        <authorList>
            <person name="Chen Y."/>
            <person name="Shah S."/>
            <person name="Dougan E. K."/>
            <person name="Thang M."/>
            <person name="Chan C."/>
        </authorList>
    </citation>
    <scope>NUCLEOTIDE SEQUENCE</scope>
</reference>
<evidence type="ECO:0000256" key="1">
    <source>
        <dbReference type="SAM" id="SignalP"/>
    </source>
</evidence>
<name>A0AA36MY68_9DINO</name>
<organism evidence="2 3">
    <name type="scientific">Effrenium voratum</name>
    <dbReference type="NCBI Taxonomy" id="2562239"/>
    <lineage>
        <taxon>Eukaryota</taxon>
        <taxon>Sar</taxon>
        <taxon>Alveolata</taxon>
        <taxon>Dinophyceae</taxon>
        <taxon>Suessiales</taxon>
        <taxon>Symbiodiniaceae</taxon>
        <taxon>Effrenium</taxon>
    </lineage>
</organism>
<protein>
    <submittedName>
        <fullName evidence="2">Uncharacterized protein</fullName>
    </submittedName>
</protein>
<dbReference type="AlphaFoldDB" id="A0AA36MY68"/>
<comment type="caution">
    <text evidence="2">The sequence shown here is derived from an EMBL/GenBank/DDBJ whole genome shotgun (WGS) entry which is preliminary data.</text>
</comment>
<dbReference type="EMBL" id="CAUJNA010001602">
    <property type="protein sequence ID" value="CAJ1387900.1"/>
    <property type="molecule type" value="Genomic_DNA"/>
</dbReference>
<accession>A0AA36MY68</accession>
<feature type="chain" id="PRO_5041257152" evidence="1">
    <location>
        <begin position="17"/>
        <end position="373"/>
    </location>
</feature>
<dbReference type="Proteomes" id="UP001178507">
    <property type="component" value="Unassembled WGS sequence"/>
</dbReference>
<keyword evidence="3" id="KW-1185">Reference proteome</keyword>
<evidence type="ECO:0000313" key="2">
    <source>
        <dbReference type="EMBL" id="CAJ1387900.1"/>
    </source>
</evidence>
<sequence>MASALCVLLPLALASCEGPFCEDGFNALLQTEQRYLQRKLDASSNLEAFSGNPVMDDVRSAFQALHADGDIIKIDKGPWSSEGYRSYMPPYGEHIEGIQRLRTPGYFAFSGATAGSADLFLAQLEGSTSGAVGGAAGKVVKRVTLDTVLTHAGGFQVSGDLLAIGLEAQCTPMERTFMTCRKQSEVRFYDVSDPLDPKRLGSFIDRPGQSAGAVGIVQQQNGKWLALVGDGDNNNIDMYVQQEDGSWKLSASWNKGELLINAGVSGGYKSYQSMNLILQQDGKIFMVCAARSSMVGGADYFDLFSVQPTGSGRATVTMVASKHVTCHGCDFGAAGAVYVDSSRRLLGYGSSWLPSASATSLPTPGSTIFVNEF</sequence>
<keyword evidence="1" id="KW-0732">Signal</keyword>